<dbReference type="CDD" id="cd01374">
    <property type="entry name" value="KISc_CENP_E"/>
    <property type="match status" value="1"/>
</dbReference>
<evidence type="ECO:0000256" key="10">
    <source>
        <dbReference type="SAM" id="MobiDB-lite"/>
    </source>
</evidence>
<evidence type="ECO:0000256" key="6">
    <source>
        <dbReference type="ARBA" id="ARBA00023175"/>
    </source>
</evidence>
<gene>
    <name evidence="13" type="primary">LOC108859313</name>
</gene>
<dbReference type="SMART" id="SM00129">
    <property type="entry name" value="KISc"/>
    <property type="match status" value="1"/>
</dbReference>
<feature type="region of interest" description="Disordered" evidence="10">
    <location>
        <begin position="521"/>
        <end position="560"/>
    </location>
</feature>
<dbReference type="FunFam" id="3.40.850.10:FF:000014">
    <property type="entry name" value="Kinesin-like protein KIN-7G"/>
    <property type="match status" value="1"/>
</dbReference>
<evidence type="ECO:0000259" key="11">
    <source>
        <dbReference type="PROSITE" id="PS50067"/>
    </source>
</evidence>
<dbReference type="GO" id="GO:0007018">
    <property type="term" value="P:microtubule-based movement"/>
    <property type="evidence" value="ECO:0007669"/>
    <property type="project" value="InterPro"/>
</dbReference>
<evidence type="ECO:0000256" key="1">
    <source>
        <dbReference type="ARBA" id="ARBA00007310"/>
    </source>
</evidence>
<dbReference type="RefSeq" id="XP_056865981.1">
    <property type="nucleotide sequence ID" value="XM_057010001.1"/>
</dbReference>
<evidence type="ECO:0000256" key="7">
    <source>
        <dbReference type="PROSITE-ProRule" id="PRU00283"/>
    </source>
</evidence>
<dbReference type="Gene3D" id="3.40.850.10">
    <property type="entry name" value="Kinesin motor domain"/>
    <property type="match status" value="1"/>
</dbReference>
<protein>
    <recommendedName>
        <fullName evidence="8">Kinesin-like protein</fullName>
    </recommendedName>
</protein>
<dbReference type="InterPro" id="IPR027417">
    <property type="entry name" value="P-loop_NTPase"/>
</dbReference>
<keyword evidence="3 7" id="KW-0547">Nucleotide-binding</keyword>
<feature type="region of interest" description="Disordered" evidence="10">
    <location>
        <begin position="1"/>
        <end position="75"/>
    </location>
</feature>
<sequence length="901" mass="99171">MSAPRSQRSSTISPSRPLRSPATVPTKRPVTPSSPATVPTKRPVTPSSPAASSTSHLRSSPSPSTSSGTAAAASTKLKENITVTIRFRPLSAREVDNGDEIAWYADGDYTIRNEYNPDLCYAFDRVFGPPTTTRRVYDTAAQQVVSGAMSGINGTVFAYGVTSSGKTHTMHGEQRSPGIIPLAVKDVFSIIQETPEREFLLRVSYLEIYNEVINDLLDPTGQNLRIREDSQGTYVEGIKDEVVLSPAHALSLIASGEEHRHVGSNNVNLFSSRSHTMFTLTIESSPHGKGDDGEDVTLSQLHLIDLAGSESSKTEMTGQRRKEGSSINKSLLTLGTVISKLTDAKAAHIPYRDSKLTRLLQSTLSGHGLVSLICTITPASSTSEETHNTLKFAQRCKHVEIKASRNKIMDEKSLIKKYQKEISCLQEELTQLKQGVSMSTSNQEDLADRKLQVKPQLRLEEEEDEAKAALMGRIQRLTKLILVSTKSSLQGKASIKPDHIWRHTFGEDELAYLPDRRKENMADDNARSTASEHFKEPRAGTSSLDEMTKDRKKNKSRGGMLGWLKLKKSDGVAGTLMTDGNQNSTNGSASSSSKCAQTKSTRRDKAAATNKSVPERTVAGDLFSATVGSGDPSLMGTTIADQIDLLHEQTKILVGEVALRTSSLKRLSEQVARNPEDFHIRDQMQKLEDEISEKKDQIRALEQQMIETFGMSHTTDSLGISQVLSKLTTQLNEKIFEHEIKSADNRILQEQLEITKSEKGEMQETIILLREQLDSLAERQQQNAGDESSGRNTHNRNGDELSEIYSGAGTPTSVMSLNRVFAQEEIKDGTTLNSQASEIENLKKENMRLIEEKDELGKLNKKLTEEASYAKELASAAAVELQNLAEEVTRLCNENAKLSSR</sequence>
<dbReference type="GO" id="GO:0005874">
    <property type="term" value="C:microtubule"/>
    <property type="evidence" value="ECO:0007669"/>
    <property type="project" value="UniProtKB-KW"/>
</dbReference>
<dbReference type="PROSITE" id="PS00411">
    <property type="entry name" value="KINESIN_MOTOR_1"/>
    <property type="match status" value="1"/>
</dbReference>
<keyword evidence="12" id="KW-1185">Reference proteome</keyword>
<reference evidence="12" key="1">
    <citation type="journal article" date="2019" name="Database">
        <title>The radish genome database (RadishGD): an integrated information resource for radish genomics.</title>
        <authorList>
            <person name="Yu H.J."/>
            <person name="Baek S."/>
            <person name="Lee Y.J."/>
            <person name="Cho A."/>
            <person name="Mun J.H."/>
        </authorList>
    </citation>
    <scope>NUCLEOTIDE SEQUENCE [LARGE SCALE GENOMIC DNA]</scope>
    <source>
        <strain evidence="12">cv. WK10039</strain>
    </source>
</reference>
<dbReference type="InterPro" id="IPR001752">
    <property type="entry name" value="Kinesin_motor_dom"/>
</dbReference>
<dbReference type="AlphaFoldDB" id="A0A9W3DPW6"/>
<feature type="compositionally biased region" description="Basic and acidic residues" evidence="10">
    <location>
        <begin position="521"/>
        <end position="538"/>
    </location>
</feature>
<keyword evidence="2 8" id="KW-0493">Microtubule</keyword>
<proteinExistence type="inferred from homology"/>
<dbReference type="GeneID" id="108859313"/>
<evidence type="ECO:0000256" key="5">
    <source>
        <dbReference type="ARBA" id="ARBA00023054"/>
    </source>
</evidence>
<dbReference type="InterPro" id="IPR019821">
    <property type="entry name" value="Kinesin_motor_CS"/>
</dbReference>
<evidence type="ECO:0000256" key="2">
    <source>
        <dbReference type="ARBA" id="ARBA00022701"/>
    </source>
</evidence>
<dbReference type="InterPro" id="IPR036961">
    <property type="entry name" value="Kinesin_motor_dom_sf"/>
</dbReference>
<dbReference type="Pfam" id="PF00225">
    <property type="entry name" value="Kinesin"/>
    <property type="match status" value="1"/>
</dbReference>
<dbReference type="PRINTS" id="PR00380">
    <property type="entry name" value="KINESINHEAVY"/>
</dbReference>
<feature type="region of interest" description="Disordered" evidence="10">
    <location>
        <begin position="777"/>
        <end position="809"/>
    </location>
</feature>
<comment type="similarity">
    <text evidence="1">Belongs to the TRAFAC class myosin-kinesin ATPase superfamily. Kinesin family. KIN-7 subfamily.</text>
</comment>
<keyword evidence="5 9" id="KW-0175">Coiled coil</keyword>
<accession>A0A9W3DPW6</accession>
<dbReference type="KEGG" id="rsz:108859313"/>
<evidence type="ECO:0000256" key="4">
    <source>
        <dbReference type="ARBA" id="ARBA00022840"/>
    </source>
</evidence>
<dbReference type="GO" id="GO:0003777">
    <property type="term" value="F:microtubule motor activity"/>
    <property type="evidence" value="ECO:0007669"/>
    <property type="project" value="InterPro"/>
</dbReference>
<feature type="binding site" evidence="7">
    <location>
        <begin position="160"/>
        <end position="167"/>
    </location>
    <ligand>
        <name>ATP</name>
        <dbReference type="ChEBI" id="CHEBI:30616"/>
    </ligand>
</feature>
<name>A0A9W3DPW6_RAPSA</name>
<dbReference type="PANTHER" id="PTHR47968">
    <property type="entry name" value="CENTROMERE PROTEIN E"/>
    <property type="match status" value="1"/>
</dbReference>
<dbReference type="Proteomes" id="UP000504610">
    <property type="component" value="Chromosome 1"/>
</dbReference>
<evidence type="ECO:0000256" key="9">
    <source>
        <dbReference type="SAM" id="Coils"/>
    </source>
</evidence>
<feature type="compositionally biased region" description="Low complexity" evidence="10">
    <location>
        <begin position="29"/>
        <end position="75"/>
    </location>
</feature>
<feature type="compositionally biased region" description="Polar residues" evidence="10">
    <location>
        <begin position="778"/>
        <end position="792"/>
    </location>
</feature>
<dbReference type="GO" id="GO:0008017">
    <property type="term" value="F:microtubule binding"/>
    <property type="evidence" value="ECO:0007669"/>
    <property type="project" value="InterPro"/>
</dbReference>
<evidence type="ECO:0000256" key="8">
    <source>
        <dbReference type="RuleBase" id="RU000394"/>
    </source>
</evidence>
<dbReference type="SUPFAM" id="SSF52540">
    <property type="entry name" value="P-loop containing nucleoside triphosphate hydrolases"/>
    <property type="match status" value="1"/>
</dbReference>
<organism evidence="12 13">
    <name type="scientific">Raphanus sativus</name>
    <name type="common">Radish</name>
    <name type="synonym">Raphanus raphanistrum var. sativus</name>
    <dbReference type="NCBI Taxonomy" id="3726"/>
    <lineage>
        <taxon>Eukaryota</taxon>
        <taxon>Viridiplantae</taxon>
        <taxon>Streptophyta</taxon>
        <taxon>Embryophyta</taxon>
        <taxon>Tracheophyta</taxon>
        <taxon>Spermatophyta</taxon>
        <taxon>Magnoliopsida</taxon>
        <taxon>eudicotyledons</taxon>
        <taxon>Gunneridae</taxon>
        <taxon>Pentapetalae</taxon>
        <taxon>rosids</taxon>
        <taxon>malvids</taxon>
        <taxon>Brassicales</taxon>
        <taxon>Brassicaceae</taxon>
        <taxon>Brassiceae</taxon>
        <taxon>Raphanus</taxon>
    </lineage>
</organism>
<feature type="region of interest" description="Disordered" evidence="10">
    <location>
        <begin position="574"/>
        <end position="613"/>
    </location>
</feature>
<feature type="compositionally biased region" description="Low complexity" evidence="10">
    <location>
        <begin position="580"/>
        <end position="599"/>
    </location>
</feature>
<feature type="compositionally biased region" description="Polar residues" evidence="10">
    <location>
        <begin position="1"/>
        <end position="14"/>
    </location>
</feature>
<evidence type="ECO:0000313" key="12">
    <source>
        <dbReference type="Proteomes" id="UP000504610"/>
    </source>
</evidence>
<dbReference type="PANTHER" id="PTHR47968:SF33">
    <property type="entry name" value="KINESIN-LIKE PROTEIN KIN-7C, MITOCHONDRIAL ISOFORM X1"/>
    <property type="match status" value="1"/>
</dbReference>
<feature type="domain" description="Kinesin motor" evidence="11">
    <location>
        <begin position="80"/>
        <end position="399"/>
    </location>
</feature>
<keyword evidence="4 7" id="KW-0067">ATP-binding</keyword>
<reference evidence="13" key="2">
    <citation type="submission" date="2025-08" db="UniProtKB">
        <authorList>
            <consortium name="RefSeq"/>
        </authorList>
    </citation>
    <scope>IDENTIFICATION</scope>
    <source>
        <tissue evidence="13">Leaf</tissue>
    </source>
</reference>
<dbReference type="OrthoDB" id="3176171at2759"/>
<evidence type="ECO:0000313" key="13">
    <source>
        <dbReference type="RefSeq" id="XP_056865981.1"/>
    </source>
</evidence>
<feature type="coiled-coil region" evidence="9">
    <location>
        <begin position="401"/>
        <end position="435"/>
    </location>
</feature>
<feature type="coiled-coil region" evidence="9">
    <location>
        <begin position="832"/>
        <end position="901"/>
    </location>
</feature>
<evidence type="ECO:0000256" key="3">
    <source>
        <dbReference type="ARBA" id="ARBA00022741"/>
    </source>
</evidence>
<dbReference type="InterPro" id="IPR027640">
    <property type="entry name" value="Kinesin-like_fam"/>
</dbReference>
<dbReference type="PROSITE" id="PS50067">
    <property type="entry name" value="KINESIN_MOTOR_2"/>
    <property type="match status" value="1"/>
</dbReference>
<dbReference type="GO" id="GO:0005524">
    <property type="term" value="F:ATP binding"/>
    <property type="evidence" value="ECO:0007669"/>
    <property type="project" value="UniProtKB-UniRule"/>
</dbReference>
<keyword evidence="6 7" id="KW-0505">Motor protein</keyword>